<organism evidence="6 7">
    <name type="scientific">Meira miltonrushii</name>
    <dbReference type="NCBI Taxonomy" id="1280837"/>
    <lineage>
        <taxon>Eukaryota</taxon>
        <taxon>Fungi</taxon>
        <taxon>Dikarya</taxon>
        <taxon>Basidiomycota</taxon>
        <taxon>Ustilaginomycotina</taxon>
        <taxon>Exobasidiomycetes</taxon>
        <taxon>Exobasidiales</taxon>
        <taxon>Brachybasidiaceae</taxon>
        <taxon>Meira</taxon>
    </lineage>
</organism>
<keyword evidence="4" id="KW-1133">Transmembrane helix</keyword>
<name>A0A316V6V2_9BASI</name>
<keyword evidence="2" id="KW-1003">Cell membrane</keyword>
<dbReference type="OrthoDB" id="5421852at2759"/>
<evidence type="ECO:0000313" key="6">
    <source>
        <dbReference type="EMBL" id="PWN33152.1"/>
    </source>
</evidence>
<dbReference type="GO" id="GO:0055091">
    <property type="term" value="P:phospholipid homeostasis"/>
    <property type="evidence" value="ECO:0007669"/>
    <property type="project" value="TreeGrafter"/>
</dbReference>
<keyword evidence="5" id="KW-0472">Membrane</keyword>
<keyword evidence="3" id="KW-0812">Transmembrane</keyword>
<dbReference type="PANTHER" id="PTHR34697:SF2">
    <property type="entry name" value="PHOSPHATIDYLGLYCEROL LYSYLTRANSFERASE"/>
    <property type="match status" value="1"/>
</dbReference>
<dbReference type="RefSeq" id="XP_025353454.1">
    <property type="nucleotide sequence ID" value="XM_025502529.1"/>
</dbReference>
<evidence type="ECO:0000256" key="3">
    <source>
        <dbReference type="ARBA" id="ARBA00022692"/>
    </source>
</evidence>
<dbReference type="InterPro" id="IPR051211">
    <property type="entry name" value="PG_lysyltransferase"/>
</dbReference>
<keyword evidence="7" id="KW-1185">Reference proteome</keyword>
<dbReference type="InParanoid" id="A0A316V6V2"/>
<evidence type="ECO:0000313" key="7">
    <source>
        <dbReference type="Proteomes" id="UP000245771"/>
    </source>
</evidence>
<dbReference type="GO" id="GO:0005886">
    <property type="term" value="C:plasma membrane"/>
    <property type="evidence" value="ECO:0007669"/>
    <property type="project" value="UniProtKB-SubCell"/>
</dbReference>
<dbReference type="GO" id="GO:0016755">
    <property type="term" value="F:aminoacyltransferase activity"/>
    <property type="evidence" value="ECO:0007669"/>
    <property type="project" value="TreeGrafter"/>
</dbReference>
<comment type="subcellular location">
    <subcellularLocation>
        <location evidence="1">Cell membrane</location>
        <topology evidence="1">Multi-pass membrane protein</topology>
    </subcellularLocation>
</comment>
<accession>A0A316V6V2</accession>
<sequence>MSFGIEPIDELGEIIGMPSPIEKITRNLYKRAFANLPLSGKKAFHDKFRPEESANAQRLHIVFPGTITNPRYGLALAHMANVSLRKVLFKTSPKNCPPLTNEEETEEKN</sequence>
<dbReference type="Proteomes" id="UP000245771">
    <property type="component" value="Unassembled WGS sequence"/>
</dbReference>
<evidence type="ECO:0000256" key="2">
    <source>
        <dbReference type="ARBA" id="ARBA00022475"/>
    </source>
</evidence>
<evidence type="ECO:0000256" key="4">
    <source>
        <dbReference type="ARBA" id="ARBA00022989"/>
    </source>
</evidence>
<proteinExistence type="predicted"/>
<protein>
    <submittedName>
        <fullName evidence="6">Uncharacterized protein</fullName>
    </submittedName>
</protein>
<evidence type="ECO:0000256" key="5">
    <source>
        <dbReference type="ARBA" id="ARBA00023136"/>
    </source>
</evidence>
<reference evidence="6 7" key="1">
    <citation type="journal article" date="2018" name="Mol. Biol. Evol.">
        <title>Broad Genomic Sampling Reveals a Smut Pathogenic Ancestry of the Fungal Clade Ustilaginomycotina.</title>
        <authorList>
            <person name="Kijpornyongpan T."/>
            <person name="Mondo S.J."/>
            <person name="Barry K."/>
            <person name="Sandor L."/>
            <person name="Lee J."/>
            <person name="Lipzen A."/>
            <person name="Pangilinan J."/>
            <person name="LaButti K."/>
            <person name="Hainaut M."/>
            <person name="Henrissat B."/>
            <person name="Grigoriev I.V."/>
            <person name="Spatafora J.W."/>
            <person name="Aime M.C."/>
        </authorList>
    </citation>
    <scope>NUCLEOTIDE SEQUENCE [LARGE SCALE GENOMIC DNA]</scope>
    <source>
        <strain evidence="6 7">MCA 3882</strain>
    </source>
</reference>
<dbReference type="AlphaFoldDB" id="A0A316V6V2"/>
<evidence type="ECO:0000256" key="1">
    <source>
        <dbReference type="ARBA" id="ARBA00004651"/>
    </source>
</evidence>
<dbReference type="PANTHER" id="PTHR34697">
    <property type="entry name" value="PHOSPHATIDYLGLYCEROL LYSYLTRANSFERASE"/>
    <property type="match status" value="1"/>
</dbReference>
<dbReference type="EMBL" id="KZ819604">
    <property type="protein sequence ID" value="PWN33152.1"/>
    <property type="molecule type" value="Genomic_DNA"/>
</dbReference>
<dbReference type="GeneID" id="37024310"/>
<gene>
    <name evidence="6" type="ORF">FA14DRAFT_56197</name>
</gene>
<dbReference type="STRING" id="1280837.A0A316V6V2"/>